<name>K0YM94_9ACTN</name>
<dbReference type="InParanoid" id="K0YM94"/>
<evidence type="ECO:0000313" key="2">
    <source>
        <dbReference type="EMBL" id="EJZ84752.1"/>
    </source>
</evidence>
<dbReference type="eggNOG" id="ENOG5032DPC">
    <property type="taxonomic scope" value="Bacteria"/>
</dbReference>
<feature type="transmembrane region" description="Helical" evidence="1">
    <location>
        <begin position="6"/>
        <end position="29"/>
    </location>
</feature>
<dbReference type="Proteomes" id="UP000006069">
    <property type="component" value="Unassembled WGS sequence"/>
</dbReference>
<keyword evidence="3" id="KW-1185">Reference proteome</keyword>
<reference evidence="2 3" key="1">
    <citation type="submission" date="2012-08" db="EMBL/GenBank/DDBJ databases">
        <title>The Genome Sequence of Slackia piriformis YIT 12062.</title>
        <authorList>
            <consortium name="The Broad Institute Genome Sequencing Platform"/>
            <person name="Earl A."/>
            <person name="Ward D."/>
            <person name="Feldgarden M."/>
            <person name="Gevers D."/>
            <person name="Morotomi M."/>
            <person name="Walker B."/>
            <person name="Young S.K."/>
            <person name="Zeng Q."/>
            <person name="Gargeya S."/>
            <person name="Fitzgerald M."/>
            <person name="Haas B."/>
            <person name="Abouelleil A."/>
            <person name="Alvarado L."/>
            <person name="Arachchi H.M."/>
            <person name="Berlin A.M."/>
            <person name="Chapman S.B."/>
            <person name="Goldberg J."/>
            <person name="Griggs A."/>
            <person name="Gujja S."/>
            <person name="Hansen M."/>
            <person name="Howarth C."/>
            <person name="Imamovic A."/>
            <person name="Larimer J."/>
            <person name="McCowen C."/>
            <person name="Montmayeur A."/>
            <person name="Murphy C."/>
            <person name="Neiman D."/>
            <person name="Pearson M."/>
            <person name="Priest M."/>
            <person name="Roberts A."/>
            <person name="Saif S."/>
            <person name="Shea T."/>
            <person name="Sisk P."/>
            <person name="Sykes S."/>
            <person name="Wortman J."/>
            <person name="Nusbaum C."/>
            <person name="Birren B."/>
        </authorList>
    </citation>
    <scope>NUCLEOTIDE SEQUENCE [LARGE SCALE GENOMIC DNA]</scope>
    <source>
        <strain evidence="2 3">YIT 12062</strain>
    </source>
</reference>
<dbReference type="OrthoDB" id="9999647at2"/>
<evidence type="ECO:0000256" key="1">
    <source>
        <dbReference type="SAM" id="Phobius"/>
    </source>
</evidence>
<sequence length="130" mass="13892">MTVVLAIEIACALAACGALLALMAQAVRLNRKSKEQPADRLERLHRRHRSIGFVLLAAGIVHSISATIYASGARTETYVMGWASIVLFALSGICMAPPVRARLPHAAGTHVFLFALGFALFIGHAVMGRL</sequence>
<dbReference type="EMBL" id="ADMD01000001">
    <property type="protein sequence ID" value="EJZ84752.1"/>
    <property type="molecule type" value="Genomic_DNA"/>
</dbReference>
<accession>K0YM94</accession>
<gene>
    <name evidence="2" type="ORF">HMPREF9451_00356</name>
</gene>
<keyword evidence="1" id="KW-1133">Transmembrane helix</keyword>
<feature type="transmembrane region" description="Helical" evidence="1">
    <location>
        <begin position="111"/>
        <end position="127"/>
    </location>
</feature>
<evidence type="ECO:0000313" key="3">
    <source>
        <dbReference type="Proteomes" id="UP000006069"/>
    </source>
</evidence>
<proteinExistence type="predicted"/>
<organism evidence="2 3">
    <name type="scientific">Slackia piriformis YIT 12062</name>
    <dbReference type="NCBI Taxonomy" id="742818"/>
    <lineage>
        <taxon>Bacteria</taxon>
        <taxon>Bacillati</taxon>
        <taxon>Actinomycetota</taxon>
        <taxon>Coriobacteriia</taxon>
        <taxon>Eggerthellales</taxon>
        <taxon>Eggerthellaceae</taxon>
        <taxon>Slackia</taxon>
    </lineage>
</organism>
<keyword evidence="1" id="KW-0472">Membrane</keyword>
<feature type="transmembrane region" description="Helical" evidence="1">
    <location>
        <begin position="78"/>
        <end position="99"/>
    </location>
</feature>
<dbReference type="PATRIC" id="fig|742818.3.peg.394"/>
<dbReference type="AlphaFoldDB" id="K0YM94"/>
<keyword evidence="1" id="KW-0812">Transmembrane</keyword>
<dbReference type="HOGENOM" id="CLU_1977751_0_0_11"/>
<comment type="caution">
    <text evidence="2">The sequence shown here is derived from an EMBL/GenBank/DDBJ whole genome shotgun (WGS) entry which is preliminary data.</text>
</comment>
<feature type="transmembrane region" description="Helical" evidence="1">
    <location>
        <begin position="50"/>
        <end position="72"/>
    </location>
</feature>
<protein>
    <submittedName>
        <fullName evidence="2">Uncharacterized protein</fullName>
    </submittedName>
</protein>
<dbReference type="RefSeq" id="WP_009138592.1">
    <property type="nucleotide sequence ID" value="NZ_JH815198.1"/>
</dbReference>